<proteinExistence type="predicted"/>
<protein>
    <submittedName>
        <fullName evidence="2">Uncharacterized protein</fullName>
    </submittedName>
</protein>
<name>A0A135URE9_9PEZI</name>
<dbReference type="Proteomes" id="UP000070054">
    <property type="component" value="Unassembled WGS sequence"/>
</dbReference>
<gene>
    <name evidence="2" type="ORF">CNYM01_01990</name>
</gene>
<keyword evidence="3" id="KW-1185">Reference proteome</keyword>
<dbReference type="AlphaFoldDB" id="A0A135URE9"/>
<comment type="caution">
    <text evidence="2">The sequence shown here is derived from an EMBL/GenBank/DDBJ whole genome shotgun (WGS) entry which is preliminary data.</text>
</comment>
<accession>A0A135URE9</accession>
<evidence type="ECO:0000313" key="2">
    <source>
        <dbReference type="EMBL" id="KXH62922.1"/>
    </source>
</evidence>
<sequence length="124" mass="13096">MNPDPAASVGRCPVRTDTPQSIALRGSPGPRHETTLVISAAGDLADADTTSPAFRHDPPPPHPLPFAPGGFHPSSKRKAKSSSLKRVGEDKARTTRRPAAGPSLPTRLHLAKNELAENSERRAG</sequence>
<organism evidence="2 3">
    <name type="scientific">Colletotrichum nymphaeae SA-01</name>
    <dbReference type="NCBI Taxonomy" id="1460502"/>
    <lineage>
        <taxon>Eukaryota</taxon>
        <taxon>Fungi</taxon>
        <taxon>Dikarya</taxon>
        <taxon>Ascomycota</taxon>
        <taxon>Pezizomycotina</taxon>
        <taxon>Sordariomycetes</taxon>
        <taxon>Hypocreomycetidae</taxon>
        <taxon>Glomerellales</taxon>
        <taxon>Glomerellaceae</taxon>
        <taxon>Colletotrichum</taxon>
        <taxon>Colletotrichum acutatum species complex</taxon>
    </lineage>
</organism>
<feature type="compositionally biased region" description="Basic and acidic residues" evidence="1">
    <location>
        <begin position="111"/>
        <end position="124"/>
    </location>
</feature>
<evidence type="ECO:0000313" key="3">
    <source>
        <dbReference type="Proteomes" id="UP000070054"/>
    </source>
</evidence>
<evidence type="ECO:0000256" key="1">
    <source>
        <dbReference type="SAM" id="MobiDB-lite"/>
    </source>
</evidence>
<reference evidence="2 3" key="1">
    <citation type="submission" date="2014-02" db="EMBL/GenBank/DDBJ databases">
        <title>The genome sequence of Colletotrichum nymphaeae SA-01.</title>
        <authorList>
            <person name="Baroncelli R."/>
            <person name="Thon M.R."/>
        </authorList>
    </citation>
    <scope>NUCLEOTIDE SEQUENCE [LARGE SCALE GENOMIC DNA]</scope>
    <source>
        <strain evidence="2 3">SA-01</strain>
    </source>
</reference>
<feature type="region of interest" description="Disordered" evidence="1">
    <location>
        <begin position="1"/>
        <end position="124"/>
    </location>
</feature>
<dbReference type="EMBL" id="JEMN01000251">
    <property type="protein sequence ID" value="KXH62922.1"/>
    <property type="molecule type" value="Genomic_DNA"/>
</dbReference>